<proteinExistence type="predicted"/>
<organism evidence="2 3">
    <name type="scientific">Protopolystoma xenopodis</name>
    <dbReference type="NCBI Taxonomy" id="117903"/>
    <lineage>
        <taxon>Eukaryota</taxon>
        <taxon>Metazoa</taxon>
        <taxon>Spiralia</taxon>
        <taxon>Lophotrochozoa</taxon>
        <taxon>Platyhelminthes</taxon>
        <taxon>Monogenea</taxon>
        <taxon>Polyopisthocotylea</taxon>
        <taxon>Polystomatidea</taxon>
        <taxon>Polystomatidae</taxon>
        <taxon>Protopolystoma</taxon>
    </lineage>
</organism>
<protein>
    <submittedName>
        <fullName evidence="2">Uncharacterized protein</fullName>
    </submittedName>
</protein>
<dbReference type="EMBL" id="CAAALY010067767">
    <property type="protein sequence ID" value="VEL24441.1"/>
    <property type="molecule type" value="Genomic_DNA"/>
</dbReference>
<keyword evidence="3" id="KW-1185">Reference proteome</keyword>
<feature type="region of interest" description="Disordered" evidence="1">
    <location>
        <begin position="196"/>
        <end position="221"/>
    </location>
</feature>
<name>A0A448WZW6_9PLAT</name>
<dbReference type="AlphaFoldDB" id="A0A448WZW6"/>
<sequence>MAKPQADPRHVNSGRYIPAPLQAIQSRSVTDLCDQPASQRSFRGPTCGRVAASGSSRSRRNPDFTANNLSPSGRLNRSLVSLPGHQISPSPSRAWVHSVDADDVNMPPQRLEDRGGNLQVDTAHSHSCYSLPSSGLDPESRSCRLARMRSQTLLLPRPEASCRRSVQQELESNAANLAGSNSESAHLLSRPVVMVLSPPGGLEEPGPPPPMRPPPPPGPVPAVRCKAAVLPTPEVLASLDSKAIEVKMM</sequence>
<feature type="compositionally biased region" description="Polar residues" evidence="1">
    <location>
        <begin position="64"/>
        <end position="79"/>
    </location>
</feature>
<feature type="region of interest" description="Disordered" evidence="1">
    <location>
        <begin position="28"/>
        <end position="93"/>
    </location>
</feature>
<evidence type="ECO:0000313" key="2">
    <source>
        <dbReference type="EMBL" id="VEL24441.1"/>
    </source>
</evidence>
<feature type="compositionally biased region" description="Pro residues" evidence="1">
    <location>
        <begin position="205"/>
        <end position="220"/>
    </location>
</feature>
<accession>A0A448WZW6</accession>
<gene>
    <name evidence="2" type="ORF">PXEA_LOCUS17881</name>
</gene>
<reference evidence="2" key="1">
    <citation type="submission" date="2018-11" db="EMBL/GenBank/DDBJ databases">
        <authorList>
            <consortium name="Pathogen Informatics"/>
        </authorList>
    </citation>
    <scope>NUCLEOTIDE SEQUENCE</scope>
</reference>
<dbReference type="Proteomes" id="UP000784294">
    <property type="component" value="Unassembled WGS sequence"/>
</dbReference>
<evidence type="ECO:0000313" key="3">
    <source>
        <dbReference type="Proteomes" id="UP000784294"/>
    </source>
</evidence>
<comment type="caution">
    <text evidence="2">The sequence shown here is derived from an EMBL/GenBank/DDBJ whole genome shotgun (WGS) entry which is preliminary data.</text>
</comment>
<evidence type="ECO:0000256" key="1">
    <source>
        <dbReference type="SAM" id="MobiDB-lite"/>
    </source>
</evidence>